<gene>
    <name evidence="6" type="ordered locus">Dalk_1258</name>
</gene>
<dbReference type="InterPro" id="IPR019734">
    <property type="entry name" value="TPR_rpt"/>
</dbReference>
<dbReference type="PROSITE" id="PS00550">
    <property type="entry name" value="HEMERYTHRINS"/>
    <property type="match status" value="1"/>
</dbReference>
<dbReference type="InterPro" id="IPR029787">
    <property type="entry name" value="Nucleotide_cyclase"/>
</dbReference>
<dbReference type="InterPro" id="IPR035938">
    <property type="entry name" value="Hemerythrin-like_sf"/>
</dbReference>
<dbReference type="Gene3D" id="1.20.120.50">
    <property type="entry name" value="Hemerythrin-like"/>
    <property type="match status" value="1"/>
</dbReference>
<dbReference type="GO" id="GO:0035556">
    <property type="term" value="P:intracellular signal transduction"/>
    <property type="evidence" value="ECO:0007669"/>
    <property type="project" value="InterPro"/>
</dbReference>
<dbReference type="NCBIfam" id="TIGR02481">
    <property type="entry name" value="hemeryth_dom"/>
    <property type="match status" value="1"/>
</dbReference>
<dbReference type="InterPro" id="IPR012312">
    <property type="entry name" value="Hemerythrin-like"/>
</dbReference>
<comment type="similarity">
    <text evidence="1">Belongs to the hemerythrin family.</text>
</comment>
<dbReference type="SMART" id="SM00044">
    <property type="entry name" value="CYCc"/>
    <property type="match status" value="1"/>
</dbReference>
<name>B8F9L5_DESAL</name>
<proteinExistence type="inferred from homology"/>
<evidence type="ECO:0000313" key="6">
    <source>
        <dbReference type="EMBL" id="ACL02961.1"/>
    </source>
</evidence>
<dbReference type="Gene3D" id="3.30.70.1230">
    <property type="entry name" value="Nucleotide cyclase"/>
    <property type="match status" value="1"/>
</dbReference>
<dbReference type="PANTHER" id="PTHR43081">
    <property type="entry name" value="ADENYLATE CYCLASE, TERMINAL-DIFFERENTIATION SPECIFIC-RELATED"/>
    <property type="match status" value="1"/>
</dbReference>
<dbReference type="HOGENOM" id="CLU_623846_0_0_7"/>
<dbReference type="CDD" id="cd12107">
    <property type="entry name" value="Hemerythrin"/>
    <property type="match status" value="1"/>
</dbReference>
<dbReference type="eggNOG" id="COG2703">
    <property type="taxonomic scope" value="Bacteria"/>
</dbReference>
<dbReference type="PROSITE" id="PS50005">
    <property type="entry name" value="TPR"/>
    <property type="match status" value="1"/>
</dbReference>
<feature type="domain" description="Guanylate cyclase" evidence="5">
    <location>
        <begin position="60"/>
        <end position="186"/>
    </location>
</feature>
<dbReference type="PROSITE" id="PS50125">
    <property type="entry name" value="GUANYLATE_CYCLASE_2"/>
    <property type="match status" value="1"/>
</dbReference>
<dbReference type="RefSeq" id="WP_012610397.1">
    <property type="nucleotide sequence ID" value="NC_011768.1"/>
</dbReference>
<dbReference type="GO" id="GO:0046872">
    <property type="term" value="F:metal ion binding"/>
    <property type="evidence" value="ECO:0007669"/>
    <property type="project" value="UniProtKB-KW"/>
</dbReference>
<dbReference type="GO" id="GO:0006171">
    <property type="term" value="P:cAMP biosynthetic process"/>
    <property type="evidence" value="ECO:0007669"/>
    <property type="project" value="TreeGrafter"/>
</dbReference>
<dbReference type="InterPro" id="IPR012827">
    <property type="entry name" value="Hemerythrin_metal-bd"/>
</dbReference>
<dbReference type="InterPro" id="IPR016131">
    <property type="entry name" value="Haemerythrin_Fe_BS"/>
</dbReference>
<dbReference type="eggNOG" id="COG2114">
    <property type="taxonomic scope" value="Bacteria"/>
</dbReference>
<dbReference type="SUPFAM" id="SSF55073">
    <property type="entry name" value="Nucleotide cyclase"/>
    <property type="match status" value="1"/>
</dbReference>
<evidence type="ECO:0000256" key="1">
    <source>
        <dbReference type="ARBA" id="ARBA00010587"/>
    </source>
</evidence>
<evidence type="ECO:0000256" key="3">
    <source>
        <dbReference type="ARBA" id="ARBA00023004"/>
    </source>
</evidence>
<dbReference type="InterPro" id="IPR001054">
    <property type="entry name" value="A/G_cyclase"/>
</dbReference>
<dbReference type="SUPFAM" id="SSF47188">
    <property type="entry name" value="Hemerythrin-like"/>
    <property type="match status" value="1"/>
</dbReference>
<dbReference type="InterPro" id="IPR050697">
    <property type="entry name" value="Adenylyl/Guanylyl_Cyclase_3/4"/>
</dbReference>
<dbReference type="GO" id="GO:0004016">
    <property type="term" value="F:adenylate cyclase activity"/>
    <property type="evidence" value="ECO:0007669"/>
    <property type="project" value="UniProtKB-ARBA"/>
</dbReference>
<reference evidence="6 7" key="1">
    <citation type="journal article" date="2012" name="Environ. Microbiol.">
        <title>The genome sequence of Desulfatibacillum alkenivorans AK-01: a blueprint for anaerobic alkane oxidation.</title>
        <authorList>
            <person name="Callaghan A.V."/>
            <person name="Morris B.E."/>
            <person name="Pereira I.A."/>
            <person name="McInerney M.J."/>
            <person name="Austin R.N."/>
            <person name="Groves J.T."/>
            <person name="Kukor J.J."/>
            <person name="Suflita J.M."/>
            <person name="Young L.Y."/>
            <person name="Zylstra G.J."/>
            <person name="Wawrik B."/>
        </authorList>
    </citation>
    <scope>NUCLEOTIDE SEQUENCE [LARGE SCALE GENOMIC DNA]</scope>
    <source>
        <strain evidence="6 7">AK-01</strain>
    </source>
</reference>
<dbReference type="CDD" id="cd07302">
    <property type="entry name" value="CHD"/>
    <property type="match status" value="1"/>
</dbReference>
<dbReference type="Pfam" id="PF00211">
    <property type="entry name" value="Guanylate_cyc"/>
    <property type="match status" value="1"/>
</dbReference>
<evidence type="ECO:0000256" key="2">
    <source>
        <dbReference type="ARBA" id="ARBA00022723"/>
    </source>
</evidence>
<evidence type="ECO:0000313" key="7">
    <source>
        <dbReference type="Proteomes" id="UP000000739"/>
    </source>
</evidence>
<organism evidence="6 7">
    <name type="scientific">Desulfatibacillum aliphaticivorans</name>
    <dbReference type="NCBI Taxonomy" id="218208"/>
    <lineage>
        <taxon>Bacteria</taxon>
        <taxon>Pseudomonadati</taxon>
        <taxon>Thermodesulfobacteriota</taxon>
        <taxon>Desulfobacteria</taxon>
        <taxon>Desulfobacterales</taxon>
        <taxon>Desulfatibacillaceae</taxon>
        <taxon>Desulfatibacillum</taxon>
    </lineage>
</organism>
<dbReference type="AlphaFoldDB" id="B8F9L5"/>
<dbReference type="Proteomes" id="UP000000739">
    <property type="component" value="Chromosome"/>
</dbReference>
<dbReference type="EMBL" id="CP001322">
    <property type="protein sequence ID" value="ACL02961.1"/>
    <property type="molecule type" value="Genomic_DNA"/>
</dbReference>
<dbReference type="NCBIfam" id="NF033749">
    <property type="entry name" value="bact_hemeryth"/>
    <property type="match status" value="1"/>
</dbReference>
<protein>
    <submittedName>
        <fullName evidence="6">Adenylate/guanylate cyclase</fullName>
    </submittedName>
</protein>
<dbReference type="Pfam" id="PF01814">
    <property type="entry name" value="Hemerythrin"/>
    <property type="match status" value="1"/>
</dbReference>
<accession>B8F9L5</accession>
<sequence length="447" mass="51315">MEVNKNGAKESPEHLDSPALDLKKITLAYSRFVPPQLVEILEKQSILDLEPGTQVEREITILFSDVRGFTTISEELTPQKTFELINAYFRRMEPIIFRNNGFIDKYIGDAIMAIFPKSASDALHASIDMLTELRGFNKDIEEKGFKPLQIGIGLNTGISMIGTVGGRQKMEGTVISDAVNLASRLESLTKVYGVPLLISEHTLYSLDDAQDHCIRFIDRVRVKGKSRPQCIFEIYDADIEKVRTGKTETLKVFEEAVAYYHYRDIDRAEALFQSCLHLNPNDFAARLYLSRCDNYRNTGVHESTGELDKVTFWKDEYNIGIPHIDAQHMELLEQINRLSETIGSGAGEEEIANALNFVDKYVNVHFKTEERLMEEKGYPFLKEHQNQHRIFYQCFLNLKSEMDDSSQDKVFLLFRTQIFLVDWLINHTTKTDKHLGKFLREQEASHG</sequence>
<dbReference type="KEGG" id="dal:Dalk_1258"/>
<feature type="repeat" description="TPR" evidence="4">
    <location>
        <begin position="249"/>
        <end position="282"/>
    </location>
</feature>
<keyword evidence="2" id="KW-0479">Metal-binding</keyword>
<keyword evidence="3" id="KW-0408">Iron</keyword>
<keyword evidence="7" id="KW-1185">Reference proteome</keyword>
<keyword evidence="4" id="KW-0802">TPR repeat</keyword>
<evidence type="ECO:0000256" key="4">
    <source>
        <dbReference type="PROSITE-ProRule" id="PRU00339"/>
    </source>
</evidence>
<evidence type="ECO:0000259" key="5">
    <source>
        <dbReference type="PROSITE" id="PS50125"/>
    </source>
</evidence>
<dbReference type="PANTHER" id="PTHR43081:SF1">
    <property type="entry name" value="ADENYLATE CYCLASE, TERMINAL-DIFFERENTIATION SPECIFIC"/>
    <property type="match status" value="1"/>
</dbReference>